<feature type="compositionally biased region" description="Basic and acidic residues" evidence="1">
    <location>
        <begin position="52"/>
        <end position="61"/>
    </location>
</feature>
<keyword evidence="2" id="KW-0614">Plasmid</keyword>
<organism evidence="2">
    <name type="scientific">Rhodococcoides fascians D188</name>
    <dbReference type="NCBI Taxonomy" id="1051973"/>
    <lineage>
        <taxon>Bacteria</taxon>
        <taxon>Bacillati</taxon>
        <taxon>Actinomycetota</taxon>
        <taxon>Actinomycetes</taxon>
        <taxon>Mycobacteriales</taxon>
        <taxon>Nocardiaceae</taxon>
        <taxon>Rhodococcoides</taxon>
    </lineage>
</organism>
<dbReference type="EMBL" id="JN093097">
    <property type="protein sequence ID" value="AET25148.1"/>
    <property type="molecule type" value="Genomic_DNA"/>
</dbReference>
<feature type="compositionally biased region" description="Low complexity" evidence="1">
    <location>
        <begin position="64"/>
        <end position="73"/>
    </location>
</feature>
<dbReference type="PATRIC" id="fig|1051973.4.peg.4919"/>
<reference evidence="2" key="1">
    <citation type="journal article" date="2009" name="Proc. Natl. Acad. Sci. U.S.A.">
        <title>Identification of Rhodococcus fascians cytokinins and their modus operandi to reshape the plant.</title>
        <authorList>
            <person name="Pertry I."/>
            <person name="Vaclavikova K."/>
            <person name="Depuydt S."/>
            <person name="Galuszka P."/>
            <person name="Spichal L."/>
            <person name="Temmerman W."/>
            <person name="Stes E."/>
            <person name="Schmulling T."/>
            <person name="Kakimoto T."/>
            <person name="Van Montagu M.C."/>
            <person name="Strnad M."/>
            <person name="Holsters M."/>
            <person name="Tarkowski P."/>
            <person name="Vereecke D."/>
        </authorList>
    </citation>
    <scope>NUCLEOTIDE SEQUENCE</scope>
    <source>
        <strain evidence="2">D188</strain>
        <plasmid evidence="2">pFiD188</plasmid>
    </source>
</reference>
<dbReference type="AlphaFoldDB" id="G8JYM7"/>
<feature type="region of interest" description="Disordered" evidence="1">
    <location>
        <begin position="1"/>
        <end position="117"/>
    </location>
</feature>
<reference evidence="2" key="3">
    <citation type="journal article" date="2011" name="Annu. Rev. Phytopathol.">
        <title>A successful bacterial coup d'etat: how Rhodococcus fascians redirects plant development.</title>
        <authorList>
            <person name="Stes E."/>
            <person name="Vandeputte O.M."/>
            <person name="El Jaziri M."/>
            <person name="Holsters M."/>
            <person name="Vereecke D."/>
        </authorList>
    </citation>
    <scope>NUCLEOTIDE SEQUENCE</scope>
    <source>
        <strain evidence="2">D188</strain>
        <plasmid evidence="2">pFiD188</plasmid>
    </source>
</reference>
<reference evidence="2" key="5">
    <citation type="journal article" date="2012" name="Mol. Plant Microbe Interact.">
        <title>pFiD188, the linear virulence plasmid of Rhodococcus fascians D188.</title>
        <authorList>
            <person name="Francis I."/>
            <person name="De Keyser A."/>
            <person name="De Backer P."/>
            <person name="Simon-Mateo C."/>
            <person name="Kalkus J."/>
            <person name="Pertry I."/>
            <person name="Ardiles-Diaz W."/>
            <person name="De Rycke R."/>
            <person name="Vandeputte O.M."/>
            <person name="El Jaziri M."/>
            <person name="Holsters M."/>
            <person name="Vereecke D."/>
        </authorList>
    </citation>
    <scope>NUCLEOTIDE SEQUENCE</scope>
    <source>
        <strain evidence="2">D188</strain>
        <plasmid evidence="2">pFiD188</plasmid>
    </source>
</reference>
<sequence>MSTTDRKKRPSLADQFDKPAPRGSGLANIFPRNGTGSLARPAAVEPRSTDVAAERAVDEPHVQAPDVTSAPDAPAAPAPEPPTEVATSASPSGGSTAATEDVATTPETGADTATAEPLAAIVGDEDVRPIAVYVPATVKEAWKTRSQREKKSYGEIVEDAFAAHTPETLVRLFAPRAVESPRGGMPRLARPKVASGGVEVRPHLWVAQTRWIDEQVEASPLIPSRSALIAAVVEDYLIS</sequence>
<dbReference type="RefSeq" id="WP_015586066.1">
    <property type="nucleotide sequence ID" value="NZ_CP015236.1"/>
</dbReference>
<evidence type="ECO:0000313" key="2">
    <source>
        <dbReference type="EMBL" id="AET25148.1"/>
    </source>
</evidence>
<feature type="compositionally biased region" description="Basic residues" evidence="1">
    <location>
        <begin position="1"/>
        <end position="10"/>
    </location>
</feature>
<reference evidence="2" key="4">
    <citation type="submission" date="2011-06" db="EMBL/GenBank/DDBJ databases">
        <authorList>
            <person name="Vereecke D.M."/>
        </authorList>
    </citation>
    <scope>NUCLEOTIDE SEQUENCE</scope>
    <source>
        <strain evidence="2">D188</strain>
        <plasmid evidence="2">pFiD188</plasmid>
    </source>
</reference>
<accession>G8JYM7</accession>
<evidence type="ECO:0000256" key="1">
    <source>
        <dbReference type="SAM" id="MobiDB-lite"/>
    </source>
</evidence>
<protein>
    <submittedName>
        <fullName evidence="2">Uncharacterized protein</fullName>
    </submittedName>
</protein>
<gene>
    <name evidence="2" type="ORF">pFi_012</name>
</gene>
<geneLocation type="plasmid" evidence="2">
    <name>pFiD188</name>
</geneLocation>
<dbReference type="KEGG" id="rfa:A3L23_04878"/>
<feature type="compositionally biased region" description="Low complexity" evidence="1">
    <location>
        <begin position="83"/>
        <end position="99"/>
    </location>
</feature>
<reference evidence="2" key="2">
    <citation type="journal article" date="2010" name="Mol. Plant Microbe Interact.">
        <title>Rhodococcus fascians impacts plant development through the dynamic fas-mediated production of a cytokinin mix.</title>
        <authorList>
            <person name="Pertry I."/>
            <person name="Vaclavikova K."/>
            <person name="Gemrotova M."/>
            <person name="Spichal L."/>
            <person name="Galuszka P."/>
            <person name="Depuydt S."/>
            <person name="Temmerman W."/>
            <person name="Stes E."/>
            <person name="De Keyser A."/>
            <person name="Riefler M."/>
            <person name="Biondi S."/>
            <person name="Novak O."/>
            <person name="Schmulling T."/>
            <person name="Strnad M."/>
            <person name="Tarkowski P."/>
            <person name="Holsters M."/>
            <person name="Vereecke D."/>
        </authorList>
    </citation>
    <scope>NUCLEOTIDE SEQUENCE</scope>
    <source>
        <strain evidence="2">D188</strain>
        <plasmid evidence="2">pFiD188</plasmid>
    </source>
</reference>
<proteinExistence type="predicted"/>
<name>G8JYM7_RHOFA</name>